<dbReference type="EMBL" id="KN831770">
    <property type="protein sequence ID" value="KIM46914.1"/>
    <property type="molecule type" value="Genomic_DNA"/>
</dbReference>
<feature type="compositionally biased region" description="Low complexity" evidence="1">
    <location>
        <begin position="61"/>
        <end position="86"/>
    </location>
</feature>
<accession>A0A0C3CS56</accession>
<dbReference type="AlphaFoldDB" id="A0A0C3CS56"/>
<evidence type="ECO:0000313" key="2">
    <source>
        <dbReference type="EMBL" id="KIM46914.1"/>
    </source>
</evidence>
<organism evidence="2 3">
    <name type="scientific">Hebeloma cylindrosporum</name>
    <dbReference type="NCBI Taxonomy" id="76867"/>
    <lineage>
        <taxon>Eukaryota</taxon>
        <taxon>Fungi</taxon>
        <taxon>Dikarya</taxon>
        <taxon>Basidiomycota</taxon>
        <taxon>Agaricomycotina</taxon>
        <taxon>Agaricomycetes</taxon>
        <taxon>Agaricomycetidae</taxon>
        <taxon>Agaricales</taxon>
        <taxon>Agaricineae</taxon>
        <taxon>Hymenogastraceae</taxon>
        <taxon>Hebeloma</taxon>
    </lineage>
</organism>
<name>A0A0C3CS56_HEBCY</name>
<sequence length="359" mass="39756">MPSKINESEARPTLPSIHTLNLPLLASPTSANVKYQNHDNSRWTPSHPSHNKPHHHDRQVSTSSSNTSSSRNSSPSPSDSEIPPSRTKFRLVPCPLETADAAIVVSPPGTPYYPYTPNYVPRAGKPEGFLCMGPVALSQLRSPRRAHPKGFRIHPYKIFDEWAYIVQDISALKDSFSQRIGVEYLVLLNFFKPQQIPRARTTSSGFPAASNAPPHPPTLLHILNTFLRIAFTAPGMFKSLHKFVGFPTCAVHMKIGSSPRTSHLFVESKVLSTSSSLVYALLGKVQRTARTNTDRKTSGRIKAQCAVTSDPSVHQRDDIRRKVERAERRQAVFIPEQLLTISFFGSFEPPLDGVSTGCC</sequence>
<protein>
    <submittedName>
        <fullName evidence="2">Uncharacterized protein</fullName>
    </submittedName>
</protein>
<dbReference type="HOGENOM" id="CLU_771737_0_0_1"/>
<proteinExistence type="predicted"/>
<reference evidence="3" key="2">
    <citation type="submission" date="2015-01" db="EMBL/GenBank/DDBJ databases">
        <title>Evolutionary Origins and Diversification of the Mycorrhizal Mutualists.</title>
        <authorList>
            <consortium name="DOE Joint Genome Institute"/>
            <consortium name="Mycorrhizal Genomics Consortium"/>
            <person name="Kohler A."/>
            <person name="Kuo A."/>
            <person name="Nagy L.G."/>
            <person name="Floudas D."/>
            <person name="Copeland A."/>
            <person name="Barry K.W."/>
            <person name="Cichocki N."/>
            <person name="Veneault-Fourrey C."/>
            <person name="LaButti K."/>
            <person name="Lindquist E.A."/>
            <person name="Lipzen A."/>
            <person name="Lundell T."/>
            <person name="Morin E."/>
            <person name="Murat C."/>
            <person name="Riley R."/>
            <person name="Ohm R."/>
            <person name="Sun H."/>
            <person name="Tunlid A."/>
            <person name="Henrissat B."/>
            <person name="Grigoriev I.V."/>
            <person name="Hibbett D.S."/>
            <person name="Martin F."/>
        </authorList>
    </citation>
    <scope>NUCLEOTIDE SEQUENCE [LARGE SCALE GENOMIC DNA]</scope>
    <source>
        <strain evidence="3">h7</strain>
    </source>
</reference>
<keyword evidence="3" id="KW-1185">Reference proteome</keyword>
<reference evidence="2 3" key="1">
    <citation type="submission" date="2014-04" db="EMBL/GenBank/DDBJ databases">
        <authorList>
            <consortium name="DOE Joint Genome Institute"/>
            <person name="Kuo A."/>
            <person name="Gay G."/>
            <person name="Dore J."/>
            <person name="Kohler A."/>
            <person name="Nagy L.G."/>
            <person name="Floudas D."/>
            <person name="Copeland A."/>
            <person name="Barry K.W."/>
            <person name="Cichocki N."/>
            <person name="Veneault-Fourrey C."/>
            <person name="LaButti K."/>
            <person name="Lindquist E.A."/>
            <person name="Lipzen A."/>
            <person name="Lundell T."/>
            <person name="Morin E."/>
            <person name="Murat C."/>
            <person name="Sun H."/>
            <person name="Tunlid A."/>
            <person name="Henrissat B."/>
            <person name="Grigoriev I.V."/>
            <person name="Hibbett D.S."/>
            <person name="Martin F."/>
            <person name="Nordberg H.P."/>
            <person name="Cantor M.N."/>
            <person name="Hua S.X."/>
        </authorList>
    </citation>
    <scope>NUCLEOTIDE SEQUENCE [LARGE SCALE GENOMIC DNA]</scope>
    <source>
        <strain evidence="3">h7</strain>
    </source>
</reference>
<gene>
    <name evidence="2" type="ORF">M413DRAFT_23237</name>
</gene>
<feature type="region of interest" description="Disordered" evidence="1">
    <location>
        <begin position="28"/>
        <end position="87"/>
    </location>
</feature>
<dbReference type="OrthoDB" id="3267542at2759"/>
<evidence type="ECO:0000313" key="3">
    <source>
        <dbReference type="Proteomes" id="UP000053424"/>
    </source>
</evidence>
<evidence type="ECO:0000256" key="1">
    <source>
        <dbReference type="SAM" id="MobiDB-lite"/>
    </source>
</evidence>
<dbReference type="Proteomes" id="UP000053424">
    <property type="component" value="Unassembled WGS sequence"/>
</dbReference>